<evidence type="ECO:0000313" key="2">
    <source>
        <dbReference type="Proteomes" id="UP000108473"/>
    </source>
</evidence>
<dbReference type="EMBL" id="JF742597">
    <property type="protein sequence ID" value="AEV55072.1"/>
    <property type="molecule type" value="Genomic_DNA"/>
</dbReference>
<sequence>MYPIVRLAMVRGHRVFAARRLDKGPPEWLAYVEKSPRLRQKLPTSCRNQAGCPFLGFRRGANRWWVGRCEGNTEGVAVYDSLWGSRGNGPPMLDHKMWGEGSYGSSAEISMC</sequence>
<evidence type="ECO:0000313" key="1">
    <source>
        <dbReference type="EMBL" id="AEV55058.1"/>
    </source>
</evidence>
<dbReference type="EMBL" id="JF742597">
    <property type="protein sequence ID" value="AEV55058.1"/>
    <property type="molecule type" value="Genomic_DNA"/>
</dbReference>
<organism evidence="1 2">
    <name type="scientific">Gallid herpesvirus 2 strain 814</name>
    <dbReference type="NCBI Taxonomy" id="1123959"/>
    <lineage>
        <taxon>Viruses</taxon>
        <taxon>Duplodnaviria</taxon>
        <taxon>Heunggongvirae</taxon>
        <taxon>Peploviricota</taxon>
        <taxon>Herviviricetes</taxon>
        <taxon>Herpesvirales</taxon>
        <taxon>Orthoherpesviridae</taxon>
        <taxon>Alphaherpesvirinae</taxon>
        <taxon>Mardivirus</taxon>
        <taxon>Mardivirus gallidalpha2</taxon>
        <taxon>Gallid alphaherpesvirus 2</taxon>
    </lineage>
</organism>
<dbReference type="Proteomes" id="UP000108473">
    <property type="component" value="Segment"/>
</dbReference>
<reference evidence="1 2" key="1">
    <citation type="journal article" date="2012" name="Arch. Virol.">
        <title>Comparative full-length sequence analysis of Marek's disease virus vaccine strain 814.</title>
        <authorList>
            <person name="Zhang F."/>
            <person name="Liu C.J."/>
            <person name="Zhang Y.P."/>
            <person name="Li Z.J."/>
            <person name="Liu A.L."/>
            <person name="Yan F.H."/>
            <person name="Cong F."/>
            <person name="Cheng Y."/>
        </authorList>
    </citation>
    <scope>NUCLEOTIDE SEQUENCE [LARGE SCALE GENOMIC DNA]</scope>
    <source>
        <strain evidence="1">814</strain>
    </source>
</reference>
<proteinExistence type="predicted"/>
<accession>G9CUJ4</accession>
<protein>
    <submittedName>
        <fullName evidence="1">Antisense protein</fullName>
    </submittedName>
</protein>
<name>G9CUJ4_9ALPH</name>